<comment type="caution">
    <text evidence="1">The sequence shown here is derived from an EMBL/GenBank/DDBJ whole genome shotgun (WGS) entry which is preliminary data.</text>
</comment>
<reference evidence="1 2" key="1">
    <citation type="journal article" date="2021" name="Elife">
        <title>Chloroplast acquisition without the gene transfer in kleptoplastic sea slugs, Plakobranchus ocellatus.</title>
        <authorList>
            <person name="Maeda T."/>
            <person name="Takahashi S."/>
            <person name="Yoshida T."/>
            <person name="Shimamura S."/>
            <person name="Takaki Y."/>
            <person name="Nagai Y."/>
            <person name="Toyoda A."/>
            <person name="Suzuki Y."/>
            <person name="Arimoto A."/>
            <person name="Ishii H."/>
            <person name="Satoh N."/>
            <person name="Nishiyama T."/>
            <person name="Hasebe M."/>
            <person name="Maruyama T."/>
            <person name="Minagawa J."/>
            <person name="Obokata J."/>
            <person name="Shigenobu S."/>
        </authorList>
    </citation>
    <scope>NUCLEOTIDE SEQUENCE [LARGE SCALE GENOMIC DNA]</scope>
</reference>
<accession>A0AAV4JQM0</accession>
<keyword evidence="2" id="KW-1185">Reference proteome</keyword>
<proteinExistence type="predicted"/>
<protein>
    <submittedName>
        <fullName evidence="1">Uncharacterized protein</fullName>
    </submittedName>
</protein>
<dbReference type="EMBL" id="BMAT01003340">
    <property type="protein sequence ID" value="GFS23797.1"/>
    <property type="molecule type" value="Genomic_DNA"/>
</dbReference>
<name>A0AAV4JQM0_9GAST</name>
<evidence type="ECO:0000313" key="2">
    <source>
        <dbReference type="Proteomes" id="UP000762676"/>
    </source>
</evidence>
<evidence type="ECO:0000313" key="1">
    <source>
        <dbReference type="EMBL" id="GFS23797.1"/>
    </source>
</evidence>
<gene>
    <name evidence="1" type="ORF">ElyMa_001648700</name>
</gene>
<dbReference type="AlphaFoldDB" id="A0AAV4JQM0"/>
<sequence>MICCDVLHTRWSGEEHAYSRWCTTDLQRWPIELFQAGCPSHSLSSASSPLSEINGDSDRDVDPSSLPQLRVGHVCSLVNLGRWTCCAPPTGRNEGLPSPTFLPYAYHYMATVTDIIRSNDSLKDTSLEDDAVPRHKTATDSIAFPAYYKAENSDGFSWIPCMPRQKMATDSDGYHT</sequence>
<dbReference type="Proteomes" id="UP000762676">
    <property type="component" value="Unassembled WGS sequence"/>
</dbReference>
<organism evidence="1 2">
    <name type="scientific">Elysia marginata</name>
    <dbReference type="NCBI Taxonomy" id="1093978"/>
    <lineage>
        <taxon>Eukaryota</taxon>
        <taxon>Metazoa</taxon>
        <taxon>Spiralia</taxon>
        <taxon>Lophotrochozoa</taxon>
        <taxon>Mollusca</taxon>
        <taxon>Gastropoda</taxon>
        <taxon>Heterobranchia</taxon>
        <taxon>Euthyneura</taxon>
        <taxon>Panpulmonata</taxon>
        <taxon>Sacoglossa</taxon>
        <taxon>Placobranchoidea</taxon>
        <taxon>Plakobranchidae</taxon>
        <taxon>Elysia</taxon>
    </lineage>
</organism>